<dbReference type="AlphaFoldDB" id="G2YCK2"/>
<accession>G2YCK2</accession>
<protein>
    <submittedName>
        <fullName evidence="1">Uncharacterized protein</fullName>
    </submittedName>
</protein>
<dbReference type="HOGENOM" id="CLU_3319960_0_0_1"/>
<dbReference type="Proteomes" id="UP000008177">
    <property type="component" value="Unplaced contigs"/>
</dbReference>
<proteinExistence type="predicted"/>
<dbReference type="EMBL" id="FQ790318">
    <property type="protein sequence ID" value="CCD34831.1"/>
    <property type="molecule type" value="Genomic_DNA"/>
</dbReference>
<gene>
    <name evidence="1" type="ORF">BofuT4_uP098070.1</name>
</gene>
<dbReference type="InParanoid" id="G2YCK2"/>
<reference evidence="2" key="1">
    <citation type="journal article" date="2011" name="PLoS Genet.">
        <title>Genomic analysis of the necrotrophic fungal pathogens Sclerotinia sclerotiorum and Botrytis cinerea.</title>
        <authorList>
            <person name="Amselem J."/>
            <person name="Cuomo C.A."/>
            <person name="van Kan J.A."/>
            <person name="Viaud M."/>
            <person name="Benito E.P."/>
            <person name="Couloux A."/>
            <person name="Coutinho P.M."/>
            <person name="de Vries R.P."/>
            <person name="Dyer P.S."/>
            <person name="Fillinger S."/>
            <person name="Fournier E."/>
            <person name="Gout L."/>
            <person name="Hahn M."/>
            <person name="Kohn L."/>
            <person name="Lapalu N."/>
            <person name="Plummer K.M."/>
            <person name="Pradier J.M."/>
            <person name="Quevillon E."/>
            <person name="Sharon A."/>
            <person name="Simon A."/>
            <person name="ten Have A."/>
            <person name="Tudzynski B."/>
            <person name="Tudzynski P."/>
            <person name="Wincker P."/>
            <person name="Andrew M."/>
            <person name="Anthouard V."/>
            <person name="Beever R.E."/>
            <person name="Beffa R."/>
            <person name="Benoit I."/>
            <person name="Bouzid O."/>
            <person name="Brault B."/>
            <person name="Chen Z."/>
            <person name="Choquer M."/>
            <person name="Collemare J."/>
            <person name="Cotton P."/>
            <person name="Danchin E.G."/>
            <person name="Da Silva C."/>
            <person name="Gautier A."/>
            <person name="Giraud C."/>
            <person name="Giraud T."/>
            <person name="Gonzalez C."/>
            <person name="Grossetete S."/>
            <person name="Guldener U."/>
            <person name="Henrissat B."/>
            <person name="Howlett B.J."/>
            <person name="Kodira C."/>
            <person name="Kretschmer M."/>
            <person name="Lappartient A."/>
            <person name="Leroch M."/>
            <person name="Levis C."/>
            <person name="Mauceli E."/>
            <person name="Neuveglise C."/>
            <person name="Oeser B."/>
            <person name="Pearson M."/>
            <person name="Poulain J."/>
            <person name="Poussereau N."/>
            <person name="Quesneville H."/>
            <person name="Rascle C."/>
            <person name="Schumacher J."/>
            <person name="Segurens B."/>
            <person name="Sexton A."/>
            <person name="Silva E."/>
            <person name="Sirven C."/>
            <person name="Soanes D.M."/>
            <person name="Talbot N.J."/>
            <person name="Templeton M."/>
            <person name="Yandava C."/>
            <person name="Yarden O."/>
            <person name="Zeng Q."/>
            <person name="Rollins J.A."/>
            <person name="Lebrun M.H."/>
            <person name="Dickman M."/>
        </authorList>
    </citation>
    <scope>NUCLEOTIDE SEQUENCE [LARGE SCALE GENOMIC DNA]</scope>
    <source>
        <strain evidence="2">T4</strain>
    </source>
</reference>
<evidence type="ECO:0000313" key="2">
    <source>
        <dbReference type="Proteomes" id="UP000008177"/>
    </source>
</evidence>
<name>G2YCK2_BOTF4</name>
<organism evidence="1 2">
    <name type="scientific">Botryotinia fuckeliana (strain T4)</name>
    <name type="common">Noble rot fungus</name>
    <name type="synonym">Botrytis cinerea</name>
    <dbReference type="NCBI Taxonomy" id="999810"/>
    <lineage>
        <taxon>Eukaryota</taxon>
        <taxon>Fungi</taxon>
        <taxon>Dikarya</taxon>
        <taxon>Ascomycota</taxon>
        <taxon>Pezizomycotina</taxon>
        <taxon>Leotiomycetes</taxon>
        <taxon>Helotiales</taxon>
        <taxon>Sclerotiniaceae</taxon>
        <taxon>Botrytis</taxon>
    </lineage>
</organism>
<evidence type="ECO:0000313" key="1">
    <source>
        <dbReference type="EMBL" id="CCD34831.1"/>
    </source>
</evidence>
<sequence>MPSILPVDIGVGSVLQYSKPNFQLSIDIVFVGTRRIRKT</sequence>